<sequence length="493" mass="51006">MRVTRRVLVNLVVFGLVALALVAYGVFDLLGNPFAPTTTVSTVLPSAAGLTPGFSVAYDGIVVGSVSRISLVRTGAKVTMTINPGEHVPADVAARVVIANTLGQQEIELVPDRGAGLAGSNRTIGRVTTTAELAQRDLFNGEVLPVAPDSEPANVGTLVAEAAHLLQAIPPGDLNSLLEQAALAVNGQADNLRTIAAASAAFSEEFLAYQQQFQQLLQNAPPVLQTVIANASALQQGLAATASLLAELAATKQNLVNLLQSAPGAATLGNDLVVQNRANLSCLVHDLADTVTNLSSSPNFSNLATFLATNHTFFSIVQALTPAGPAKALTAGDQARQDQVQFRERLLLPPQSPPAEQYATPKGLGAIRPGAACESAFGPGVPAVSQPGFRPADGGTLVPATAAEASVPATGQIQPAPASTATATADQLPTRPVSLWPLIVAIGGVGGVMLVVTRRRSVRVAQAARPGQRAVAEARRGARHRLWMRRHRQGGRP</sequence>
<dbReference type="InterPro" id="IPR024516">
    <property type="entry name" value="Mce_C"/>
</dbReference>
<organism evidence="4 5">
    <name type="scientific">Aciditerrimonas ferrireducens</name>
    <dbReference type="NCBI Taxonomy" id="667306"/>
    <lineage>
        <taxon>Bacteria</taxon>
        <taxon>Bacillati</taxon>
        <taxon>Actinomycetota</taxon>
        <taxon>Acidimicrobiia</taxon>
        <taxon>Acidimicrobiales</taxon>
        <taxon>Acidimicrobiaceae</taxon>
        <taxon>Aciditerrimonas</taxon>
    </lineage>
</organism>
<dbReference type="InterPro" id="IPR052336">
    <property type="entry name" value="MlaD_Phospholipid_Transporter"/>
</dbReference>
<accession>A0ABV6C087</accession>
<dbReference type="PANTHER" id="PTHR33371:SF16">
    <property type="entry name" value="MCE-FAMILY PROTEIN MCE3F"/>
    <property type="match status" value="1"/>
</dbReference>
<dbReference type="EMBL" id="JBHLYQ010000015">
    <property type="protein sequence ID" value="MFC0081094.1"/>
    <property type="molecule type" value="Genomic_DNA"/>
</dbReference>
<feature type="transmembrane region" description="Helical" evidence="1">
    <location>
        <begin position="433"/>
        <end position="452"/>
    </location>
</feature>
<keyword evidence="1" id="KW-1133">Transmembrane helix</keyword>
<dbReference type="RefSeq" id="WP_377788007.1">
    <property type="nucleotide sequence ID" value="NZ_JBHLYQ010000015.1"/>
</dbReference>
<feature type="transmembrane region" description="Helical" evidence="1">
    <location>
        <begin position="7"/>
        <end position="27"/>
    </location>
</feature>
<dbReference type="InterPro" id="IPR003399">
    <property type="entry name" value="Mce/MlaD"/>
</dbReference>
<comment type="caution">
    <text evidence="4">The sequence shown here is derived from an EMBL/GenBank/DDBJ whole genome shotgun (WGS) entry which is preliminary data.</text>
</comment>
<evidence type="ECO:0000313" key="4">
    <source>
        <dbReference type="EMBL" id="MFC0081094.1"/>
    </source>
</evidence>
<feature type="domain" description="Mce/MlaD" evidence="2">
    <location>
        <begin position="37"/>
        <end position="111"/>
    </location>
</feature>
<evidence type="ECO:0000313" key="5">
    <source>
        <dbReference type="Proteomes" id="UP001589788"/>
    </source>
</evidence>
<gene>
    <name evidence="4" type="ORF">ACFFRE_02830</name>
</gene>
<evidence type="ECO:0000259" key="3">
    <source>
        <dbReference type="Pfam" id="PF11887"/>
    </source>
</evidence>
<evidence type="ECO:0000256" key="1">
    <source>
        <dbReference type="SAM" id="Phobius"/>
    </source>
</evidence>
<proteinExistence type="predicted"/>
<protein>
    <submittedName>
        <fullName evidence="4">MlaD family protein</fullName>
    </submittedName>
</protein>
<keyword evidence="5" id="KW-1185">Reference proteome</keyword>
<dbReference type="PANTHER" id="PTHR33371">
    <property type="entry name" value="INTERMEMBRANE PHOSPHOLIPID TRANSPORT SYSTEM BINDING PROTEIN MLAD-RELATED"/>
    <property type="match status" value="1"/>
</dbReference>
<dbReference type="Proteomes" id="UP001589788">
    <property type="component" value="Unassembled WGS sequence"/>
</dbReference>
<dbReference type="Pfam" id="PF11887">
    <property type="entry name" value="Mce4_CUP1"/>
    <property type="match status" value="1"/>
</dbReference>
<name>A0ABV6C087_9ACTN</name>
<dbReference type="Pfam" id="PF02470">
    <property type="entry name" value="MlaD"/>
    <property type="match status" value="1"/>
</dbReference>
<reference evidence="4 5" key="1">
    <citation type="submission" date="2024-09" db="EMBL/GenBank/DDBJ databases">
        <authorList>
            <person name="Sun Q."/>
            <person name="Mori K."/>
        </authorList>
    </citation>
    <scope>NUCLEOTIDE SEQUENCE [LARGE SCALE GENOMIC DNA]</scope>
    <source>
        <strain evidence="4 5">JCM 15389</strain>
    </source>
</reference>
<evidence type="ECO:0000259" key="2">
    <source>
        <dbReference type="Pfam" id="PF02470"/>
    </source>
</evidence>
<feature type="domain" description="Mammalian cell entry C-terminal" evidence="3">
    <location>
        <begin position="136"/>
        <end position="295"/>
    </location>
</feature>
<keyword evidence="1" id="KW-0812">Transmembrane</keyword>
<keyword evidence="1" id="KW-0472">Membrane</keyword>